<keyword evidence="1" id="KW-0812">Transmembrane</keyword>
<name>A0AAJ1BCF2_9ACTO</name>
<dbReference type="RefSeq" id="WP_024059948.1">
    <property type="nucleotide sequence ID" value="NZ_JAKNHJ010000014.1"/>
</dbReference>
<keyword evidence="1" id="KW-0472">Membrane</keyword>
<dbReference type="EMBL" id="JAKNHJ010000014">
    <property type="protein sequence ID" value="MCG4618297.1"/>
    <property type="molecule type" value="Genomic_DNA"/>
</dbReference>
<keyword evidence="1" id="KW-1133">Transmembrane helix</keyword>
<evidence type="ECO:0000313" key="2">
    <source>
        <dbReference type="EMBL" id="MCG4618297.1"/>
    </source>
</evidence>
<comment type="caution">
    <text evidence="2">The sequence shown here is derived from an EMBL/GenBank/DDBJ whole genome shotgun (WGS) entry which is preliminary data.</text>
</comment>
<dbReference type="AlphaFoldDB" id="A0AAJ1BCF2"/>
<protein>
    <recommendedName>
        <fullName evidence="4">Type II secretion system protein GspF domain-containing protein</fullName>
    </recommendedName>
</protein>
<reference evidence="2" key="1">
    <citation type="submission" date="2022-01" db="EMBL/GenBank/DDBJ databases">
        <title>Collection of gut derived symbiotic bacterial strains cultured from healthy donors.</title>
        <authorList>
            <person name="Lin H."/>
            <person name="Kohout C."/>
            <person name="Waligurski E."/>
            <person name="Pamer E.G."/>
        </authorList>
    </citation>
    <scope>NUCLEOTIDE SEQUENCE</scope>
    <source>
        <strain evidence="2">DFI.7.46</strain>
    </source>
</reference>
<evidence type="ECO:0000313" key="3">
    <source>
        <dbReference type="Proteomes" id="UP001200537"/>
    </source>
</evidence>
<evidence type="ECO:0008006" key="4">
    <source>
        <dbReference type="Google" id="ProtNLM"/>
    </source>
</evidence>
<feature type="transmembrane region" description="Helical" evidence="1">
    <location>
        <begin position="189"/>
        <end position="215"/>
    </location>
</feature>
<accession>A0AAJ1BCF2</accession>
<proteinExistence type="predicted"/>
<organism evidence="2 3">
    <name type="scientific">Varibaculum cambriense</name>
    <dbReference type="NCBI Taxonomy" id="184870"/>
    <lineage>
        <taxon>Bacteria</taxon>
        <taxon>Bacillati</taxon>
        <taxon>Actinomycetota</taxon>
        <taxon>Actinomycetes</taxon>
        <taxon>Actinomycetales</taxon>
        <taxon>Actinomycetaceae</taxon>
        <taxon>Varibaculum</taxon>
    </lineage>
</organism>
<evidence type="ECO:0000256" key="1">
    <source>
        <dbReference type="SAM" id="Phobius"/>
    </source>
</evidence>
<sequence length="224" mass="23365">MTWKIATLVGLFLTLAGLPWHLPDAHPPRTRRLPRPKIASSITYFVGILQRHFQPKPQLAAAVIEVASRLNAGADPDSAWVKSLPRHGFSRPKTASATDIQAAIEPNLTSWEQASLTGLLAAVRFSEAVGAPLAEVLAGCADSLTEAANAARARKLALTAPKASATILGLLPLGGIALGSLLGANPLNAIFAGGLGTISALVGVIALLTGMFWMFRLVAQAEKA</sequence>
<dbReference type="Proteomes" id="UP001200537">
    <property type="component" value="Unassembled WGS sequence"/>
</dbReference>
<gene>
    <name evidence="2" type="ORF">L0M99_07300</name>
</gene>
<feature type="transmembrane region" description="Helical" evidence="1">
    <location>
        <begin position="163"/>
        <end position="182"/>
    </location>
</feature>